<dbReference type="AlphaFoldDB" id="Q7S542"/>
<dbReference type="VEuPathDB" id="FungiDB:NCU05866"/>
<feature type="transmembrane region" description="Helical" evidence="2">
    <location>
        <begin position="384"/>
        <end position="406"/>
    </location>
</feature>
<feature type="transmembrane region" description="Helical" evidence="2">
    <location>
        <begin position="624"/>
        <end position="645"/>
    </location>
</feature>
<evidence type="ECO:0000256" key="2">
    <source>
        <dbReference type="SAM" id="Phobius"/>
    </source>
</evidence>
<dbReference type="HOGENOM" id="CLU_483196_0_0_1"/>
<evidence type="ECO:0000259" key="3">
    <source>
        <dbReference type="Pfam" id="PF20163"/>
    </source>
</evidence>
<dbReference type="InParanoid" id="Q7S542"/>
<gene>
    <name evidence="4" type="ORF">NCU05866</name>
</gene>
<dbReference type="KEGG" id="ncr:NCU05866"/>
<feature type="transmembrane region" description="Helical" evidence="2">
    <location>
        <begin position="89"/>
        <end position="106"/>
    </location>
</feature>
<evidence type="ECO:0000313" key="4">
    <source>
        <dbReference type="EMBL" id="EAA30621.2"/>
    </source>
</evidence>
<dbReference type="EMBL" id="CM002242">
    <property type="protein sequence ID" value="EAA30621.2"/>
    <property type="molecule type" value="Genomic_DNA"/>
</dbReference>
<name>Q7S542_NEUCR</name>
<organism evidence="4 5">
    <name type="scientific">Neurospora crassa (strain ATCC 24698 / 74-OR23-1A / CBS 708.71 / DSM 1257 / FGSC 987)</name>
    <dbReference type="NCBI Taxonomy" id="367110"/>
    <lineage>
        <taxon>Eukaryota</taxon>
        <taxon>Fungi</taxon>
        <taxon>Dikarya</taxon>
        <taxon>Ascomycota</taxon>
        <taxon>Pezizomycotina</taxon>
        <taxon>Sordariomycetes</taxon>
        <taxon>Sordariomycetidae</taxon>
        <taxon>Sordariales</taxon>
        <taxon>Sordariaceae</taxon>
        <taxon>Neurospora</taxon>
    </lineage>
</organism>
<protein>
    <recommendedName>
        <fullName evidence="3">DUF6536 domain-containing protein</fullName>
    </recommendedName>
</protein>
<dbReference type="InterPro" id="IPR046623">
    <property type="entry name" value="DUF6536"/>
</dbReference>
<reference evidence="4 5" key="1">
    <citation type="journal article" date="2003" name="Nature">
        <title>The genome sequence of the filamentous fungus Neurospora crassa.</title>
        <authorList>
            <person name="Galagan J.E."/>
            <person name="Calvo S.E."/>
            <person name="Borkovich K.A."/>
            <person name="Selker E.U."/>
            <person name="Read N.D."/>
            <person name="Jaffe D."/>
            <person name="FitzHugh W."/>
            <person name="Ma L.J."/>
            <person name="Smirnov S."/>
            <person name="Purcell S."/>
            <person name="Rehman B."/>
            <person name="Elkins T."/>
            <person name="Engels R."/>
            <person name="Wang S."/>
            <person name="Nielsen C.B."/>
            <person name="Butler J."/>
            <person name="Endrizzi M."/>
            <person name="Qui D."/>
            <person name="Ianakiev P."/>
            <person name="Bell-Pedersen D."/>
            <person name="Nelson M.A."/>
            <person name="Werner-Washburne M."/>
            <person name="Selitrennikoff C.P."/>
            <person name="Kinsey J.A."/>
            <person name="Braun E.L."/>
            <person name="Zelter A."/>
            <person name="Schulte U."/>
            <person name="Kothe G.O."/>
            <person name="Jedd G."/>
            <person name="Mewes W."/>
            <person name="Staben C."/>
            <person name="Marcotte E."/>
            <person name="Greenberg D."/>
            <person name="Roy A."/>
            <person name="Foley K."/>
            <person name="Naylor J."/>
            <person name="Stange-Thomann N."/>
            <person name="Barrett R."/>
            <person name="Gnerre S."/>
            <person name="Kamal M."/>
            <person name="Kamvysselis M."/>
            <person name="Mauceli E."/>
            <person name="Bielke C."/>
            <person name="Rudd S."/>
            <person name="Frishman D."/>
            <person name="Krystofova S."/>
            <person name="Rasmussen C."/>
            <person name="Metzenberg R.L."/>
            <person name="Perkins D.D."/>
            <person name="Kroken S."/>
            <person name="Cogoni C."/>
            <person name="Macino G."/>
            <person name="Catcheside D."/>
            <person name="Li W."/>
            <person name="Pratt R.J."/>
            <person name="Osmani S.A."/>
            <person name="DeSouza C.P."/>
            <person name="Glass L."/>
            <person name="Orbach M.J."/>
            <person name="Berglund J.A."/>
            <person name="Voelker R."/>
            <person name="Yarden O."/>
            <person name="Plamann M."/>
            <person name="Seiler S."/>
            <person name="Dunlap J."/>
            <person name="Radford A."/>
            <person name="Aramayo R."/>
            <person name="Natvig D.O."/>
            <person name="Alex L.A."/>
            <person name="Mannhaupt G."/>
            <person name="Ebbole D.J."/>
            <person name="Freitag M."/>
            <person name="Paulsen I."/>
            <person name="Sachs M.S."/>
            <person name="Lander E.S."/>
            <person name="Nusbaum C."/>
            <person name="Birren B."/>
        </authorList>
    </citation>
    <scope>NUCLEOTIDE SEQUENCE [LARGE SCALE GENOMIC DNA]</scope>
    <source>
        <strain evidence="5">ATCC 24698 / 74-OR23-1A / CBS 708.71 / DSM 1257 / FGSC 987</strain>
    </source>
</reference>
<sequence>MSKHQNQDRKSASVVMMNTSCEKVSQIDTSVHLLMNIFSAALLGATNFAMQALAAPTRADIDQIHKSGGTADIGILSLRNMLHIRPIRLIMWTTMLITALPLHLVYNSAIFPTTSRPSYNVVVVSPETKASSYDGVVLVADQKSTRATRNEKSEPVSGILYHRYEAASLMSDLGAGWMSEITVMWKSSEDRHEDSSENPHDTYWGPQEDPYLKTEKEQFFASTEDNVQVDTQGFFWGQLCCFDVPPEDDAHCYVDDYLAITNRSSPSTPVFRIRGKIFVRQIDPKCRLLAEPVFWWLTTICNLVIAACLSSVAWLYRSAPLVTIGDAIDSFITEPPSPDSKTIPRSSCTYHHPSFTNIFRPALPPRAYKPKATPLWKSVSLTRWSLTMAWFIGMLSQCILLFIFALRADYYNFTAGQRLASLLTFNPNNSLDPYHILYYSNRNDVDMIPRRWRLVLRANTPQIFLSLTYLFFNNILTKMVAEREWHSFHVGTGTETSGSSAKKKTCRITWWKRKEKPSVKTTTKTLRTSQPRGSQRSTFFLSLPYRYALPFVAVSSIMHWLMSQCLYFTQVDFIDVDGTTLDKSNPPAITLGYSTCAMFWVIVLGTLSWVTILGLAVFGKYPAGMPIMGGCSAVIAAACHVHAPLMRKGVRREREGGDGDGDGDEEEEEGGTDIAAGPLSWGVIRQVVVRDGVEVEEKWLGFTRGEAERPVVGEVYG</sequence>
<feature type="transmembrane region" description="Helical" evidence="2">
    <location>
        <begin position="590"/>
        <end position="618"/>
    </location>
</feature>
<feature type="region of interest" description="Disordered" evidence="1">
    <location>
        <begin position="650"/>
        <end position="676"/>
    </location>
</feature>
<dbReference type="RefSeq" id="XP_959857.2">
    <property type="nucleotide sequence ID" value="XM_954764.3"/>
</dbReference>
<dbReference type="Pfam" id="PF20163">
    <property type="entry name" value="DUF6536"/>
    <property type="match status" value="1"/>
</dbReference>
<keyword evidence="2" id="KW-1133">Transmembrane helix</keyword>
<proteinExistence type="predicted"/>
<keyword evidence="2" id="KW-0472">Membrane</keyword>
<dbReference type="STRING" id="367110.Q7S542"/>
<dbReference type="PANTHER" id="PTHR35395">
    <property type="entry name" value="DUF6536 DOMAIN-CONTAINING PROTEIN"/>
    <property type="match status" value="1"/>
</dbReference>
<evidence type="ECO:0000256" key="1">
    <source>
        <dbReference type="SAM" id="MobiDB-lite"/>
    </source>
</evidence>
<evidence type="ECO:0000313" key="5">
    <source>
        <dbReference type="Proteomes" id="UP000001805"/>
    </source>
</evidence>
<keyword evidence="2" id="KW-0812">Transmembrane</keyword>
<dbReference type="Proteomes" id="UP000001805">
    <property type="component" value="Chromosome 7, Linkage Group VII"/>
</dbReference>
<dbReference type="PANTHER" id="PTHR35395:SF1">
    <property type="entry name" value="DUF6536 DOMAIN-CONTAINING PROTEIN"/>
    <property type="match status" value="1"/>
</dbReference>
<keyword evidence="5" id="KW-1185">Reference proteome</keyword>
<dbReference type="OrthoDB" id="4586275at2759"/>
<feature type="transmembrane region" description="Helical" evidence="2">
    <location>
        <begin position="293"/>
        <end position="316"/>
    </location>
</feature>
<feature type="domain" description="DUF6536" evidence="3">
    <location>
        <begin position="7"/>
        <end position="127"/>
    </location>
</feature>
<dbReference type="PaxDb" id="5141-EFNCRP00000005685"/>
<dbReference type="GeneID" id="3876030"/>
<accession>Q7S542</accession>
<feature type="compositionally biased region" description="Acidic residues" evidence="1">
    <location>
        <begin position="658"/>
        <end position="671"/>
    </location>
</feature>